<accession>A0A1I7MZ06</accession>
<dbReference type="EMBL" id="FPCH01000001">
    <property type="protein sequence ID" value="SFV27565.1"/>
    <property type="molecule type" value="Genomic_DNA"/>
</dbReference>
<evidence type="ECO:0000313" key="2">
    <source>
        <dbReference type="Proteomes" id="UP000199423"/>
    </source>
</evidence>
<organism evidence="1 2">
    <name type="scientific">Hyphomicrobium facile</name>
    <dbReference type="NCBI Taxonomy" id="51670"/>
    <lineage>
        <taxon>Bacteria</taxon>
        <taxon>Pseudomonadati</taxon>
        <taxon>Pseudomonadota</taxon>
        <taxon>Alphaproteobacteria</taxon>
        <taxon>Hyphomicrobiales</taxon>
        <taxon>Hyphomicrobiaceae</taxon>
        <taxon>Hyphomicrobium</taxon>
    </lineage>
</organism>
<proteinExistence type="predicted"/>
<gene>
    <name evidence="1" type="ORF">SAMN04488557_0791</name>
</gene>
<dbReference type="Proteomes" id="UP000199423">
    <property type="component" value="Unassembled WGS sequence"/>
</dbReference>
<dbReference type="AlphaFoldDB" id="A0A1I7MZ06"/>
<protein>
    <submittedName>
        <fullName evidence="1">Uncharacterized protein</fullName>
    </submittedName>
</protein>
<evidence type="ECO:0000313" key="1">
    <source>
        <dbReference type="EMBL" id="SFV27565.1"/>
    </source>
</evidence>
<keyword evidence="2" id="KW-1185">Reference proteome</keyword>
<reference evidence="2" key="1">
    <citation type="submission" date="2016-10" db="EMBL/GenBank/DDBJ databases">
        <authorList>
            <person name="Varghese N."/>
            <person name="Submissions S."/>
        </authorList>
    </citation>
    <scope>NUCLEOTIDE SEQUENCE [LARGE SCALE GENOMIC DNA]</scope>
    <source>
        <strain evidence="2">DSM 1565</strain>
    </source>
</reference>
<sequence length="297" mass="33407">MACMSLVEGTETGKRTVPEQLIGCWKRHNIVFKNGTVDRTTRVLWLQTASGVADIRISADRPDMRHRTGLASCTRDELLALAEQDCFAATTLFDPAGTPYPTAIWPISLDLFRFQPVVSFPEPGWLEWKDNGSVMMEYAPSGAYEEDWRLLEMKPPFAIHLMKVANDAIECLYVVGNHAVRARSRRRAITQQLPLVDIARRLGNDLAPIREMLDCEFSYAERDAASKDYVIELSTLPWLEGQKLNCNWVLNIAGGQVFARDPDGHAWKIESLWRSESAKLRENRSGSSPSLATTHTA</sequence>
<name>A0A1I7MZ06_9HYPH</name>